<keyword evidence="3" id="KW-0472">Membrane</keyword>
<dbReference type="InParanoid" id="Q22MW6"/>
<dbReference type="HOGENOM" id="CLU_545762_0_0_1"/>
<accession>Q22MW6</accession>
<proteinExistence type="predicted"/>
<feature type="coiled-coil region" evidence="1">
    <location>
        <begin position="140"/>
        <end position="194"/>
    </location>
</feature>
<dbReference type="GeneID" id="7833582"/>
<keyword evidence="5" id="KW-1185">Reference proteome</keyword>
<organism evidence="4 5">
    <name type="scientific">Tetrahymena thermophila (strain SB210)</name>
    <dbReference type="NCBI Taxonomy" id="312017"/>
    <lineage>
        <taxon>Eukaryota</taxon>
        <taxon>Sar</taxon>
        <taxon>Alveolata</taxon>
        <taxon>Ciliophora</taxon>
        <taxon>Intramacronucleata</taxon>
        <taxon>Oligohymenophorea</taxon>
        <taxon>Hymenostomatida</taxon>
        <taxon>Tetrahymenina</taxon>
        <taxon>Tetrahymenidae</taxon>
        <taxon>Tetrahymena</taxon>
    </lineage>
</organism>
<feature type="compositionally biased region" description="Polar residues" evidence="2">
    <location>
        <begin position="383"/>
        <end position="392"/>
    </location>
</feature>
<dbReference type="AlphaFoldDB" id="Q22MW6"/>
<dbReference type="KEGG" id="tet:TTHERM_00030070"/>
<evidence type="ECO:0000313" key="4">
    <source>
        <dbReference type="EMBL" id="EAR86627.2"/>
    </source>
</evidence>
<evidence type="ECO:0008006" key="6">
    <source>
        <dbReference type="Google" id="ProtNLM"/>
    </source>
</evidence>
<feature type="region of interest" description="Disordered" evidence="2">
    <location>
        <begin position="49"/>
        <end position="74"/>
    </location>
</feature>
<keyword evidence="3" id="KW-0812">Transmembrane</keyword>
<keyword evidence="1" id="KW-0175">Coiled coil</keyword>
<evidence type="ECO:0000313" key="5">
    <source>
        <dbReference type="Proteomes" id="UP000009168"/>
    </source>
</evidence>
<evidence type="ECO:0000256" key="2">
    <source>
        <dbReference type="SAM" id="MobiDB-lite"/>
    </source>
</evidence>
<name>Q22MW6_TETTS</name>
<dbReference type="Proteomes" id="UP000009168">
    <property type="component" value="Unassembled WGS sequence"/>
</dbReference>
<keyword evidence="3" id="KW-1133">Transmembrane helix</keyword>
<reference evidence="5" key="1">
    <citation type="journal article" date="2006" name="PLoS Biol.">
        <title>Macronuclear genome sequence of the ciliate Tetrahymena thermophila, a model eukaryote.</title>
        <authorList>
            <person name="Eisen J.A."/>
            <person name="Coyne R.S."/>
            <person name="Wu M."/>
            <person name="Wu D."/>
            <person name="Thiagarajan M."/>
            <person name="Wortman J.R."/>
            <person name="Badger J.H."/>
            <person name="Ren Q."/>
            <person name="Amedeo P."/>
            <person name="Jones K.M."/>
            <person name="Tallon L.J."/>
            <person name="Delcher A.L."/>
            <person name="Salzberg S.L."/>
            <person name="Silva J.C."/>
            <person name="Haas B.J."/>
            <person name="Majoros W.H."/>
            <person name="Farzad M."/>
            <person name="Carlton J.M."/>
            <person name="Smith R.K. Jr."/>
            <person name="Garg J."/>
            <person name="Pearlman R.E."/>
            <person name="Karrer K.M."/>
            <person name="Sun L."/>
            <person name="Manning G."/>
            <person name="Elde N.C."/>
            <person name="Turkewitz A.P."/>
            <person name="Asai D.J."/>
            <person name="Wilkes D.E."/>
            <person name="Wang Y."/>
            <person name="Cai H."/>
            <person name="Collins K."/>
            <person name="Stewart B.A."/>
            <person name="Lee S.R."/>
            <person name="Wilamowska K."/>
            <person name="Weinberg Z."/>
            <person name="Ruzzo W.L."/>
            <person name="Wloga D."/>
            <person name="Gaertig J."/>
            <person name="Frankel J."/>
            <person name="Tsao C.-C."/>
            <person name="Gorovsky M.A."/>
            <person name="Keeling P.J."/>
            <person name="Waller R.F."/>
            <person name="Patron N.J."/>
            <person name="Cherry J.M."/>
            <person name="Stover N.A."/>
            <person name="Krieger C.J."/>
            <person name="del Toro C."/>
            <person name="Ryder H.F."/>
            <person name="Williamson S.C."/>
            <person name="Barbeau R.A."/>
            <person name="Hamilton E.P."/>
            <person name="Orias E."/>
        </authorList>
    </citation>
    <scope>NUCLEOTIDE SEQUENCE [LARGE SCALE GENOMIC DNA]</scope>
    <source>
        <strain evidence="5">SB210</strain>
    </source>
</reference>
<dbReference type="EMBL" id="GG662720">
    <property type="protein sequence ID" value="EAR86627.2"/>
    <property type="molecule type" value="Genomic_DNA"/>
</dbReference>
<feature type="region of interest" description="Disordered" evidence="2">
    <location>
        <begin position="369"/>
        <end position="424"/>
    </location>
</feature>
<gene>
    <name evidence="4" type="ORF">TTHERM_00030070</name>
</gene>
<protein>
    <recommendedName>
        <fullName evidence="6">Transmembrane protein</fullName>
    </recommendedName>
</protein>
<evidence type="ECO:0000256" key="1">
    <source>
        <dbReference type="SAM" id="Coils"/>
    </source>
</evidence>
<feature type="transmembrane region" description="Helical" evidence="3">
    <location>
        <begin position="15"/>
        <end position="39"/>
    </location>
</feature>
<dbReference type="RefSeq" id="XP_976904.2">
    <property type="nucleotide sequence ID" value="XM_971811.2"/>
</dbReference>
<evidence type="ECO:0000256" key="3">
    <source>
        <dbReference type="SAM" id="Phobius"/>
    </source>
</evidence>
<sequence>MTKQRQNSQLNKHQIILYGLAFTAVLLAILYAQFSYIFLENNKYNQQTNKDNEAENEESIQMSQIKSEESDNQSINIDQEIQNSQDDDSEDLDLVCFEIFEQKIQINLKMLLIEVSSDIDRKLQDVSIKKQEIIRQYEILSKQNLDYQQIKQKFQQMENIFNNQNEESTMNSNVEEAEQNSQNDQNELLLDKERQKKDSYLNKLPKQILQKILCFVEHYDEYQHILSFEVLKYSEFIENEYYLIKWENKNTFYDLIIHLHSLLQLKEQINWQIINQEAMEANSTLIYFAKLLLSDLFNFYKEYPNLFQYTDPYEQELIDIKNSLPMNYVIKNLVDQWEENWLQMDISYSSHLSAKREEKRQERFEQIMQNSQFSNDRLKQKANKNSQKQENPINIEESLMSQGKLKSEQEQTKLQPEAIKRDSIQFRQDDMNQQFKNFDEKNYQQLDLNEKAEQNQRQESSDNKQNSSLYQEIQNLFDEEISSQNDFNDLLIDIEKDKTKKRLNVQKRVDIKKIIEIYSEEDSDEITTLEEKVQELWNSKEWRRIFYDLQYNNYFLAKKKI</sequence>